<accession>A0A4R0RAC2</accession>
<dbReference type="PANTHER" id="PTHR44329:SF288">
    <property type="entry name" value="MITOGEN-ACTIVATED PROTEIN KINASE KINASE KINASE 20"/>
    <property type="match status" value="1"/>
</dbReference>
<evidence type="ECO:0000313" key="9">
    <source>
        <dbReference type="Proteomes" id="UP000292702"/>
    </source>
</evidence>
<evidence type="ECO:0000256" key="2">
    <source>
        <dbReference type="ARBA" id="ARBA00022741"/>
    </source>
</evidence>
<keyword evidence="4 5" id="KW-0067">ATP-binding</keyword>
<keyword evidence="9" id="KW-1185">Reference proteome</keyword>
<dbReference type="SUPFAM" id="SSF56112">
    <property type="entry name" value="Protein kinase-like (PK-like)"/>
    <property type="match status" value="1"/>
</dbReference>
<protein>
    <recommendedName>
        <fullName evidence="7">Protein kinase domain-containing protein</fullName>
    </recommendedName>
</protein>
<name>A0A4R0RAC2_9APHY</name>
<dbReference type="PROSITE" id="PS50011">
    <property type="entry name" value="PROTEIN_KINASE_DOM"/>
    <property type="match status" value="1"/>
</dbReference>
<dbReference type="GO" id="GO:0004674">
    <property type="term" value="F:protein serine/threonine kinase activity"/>
    <property type="evidence" value="ECO:0007669"/>
    <property type="project" value="TreeGrafter"/>
</dbReference>
<feature type="compositionally biased region" description="Polar residues" evidence="6">
    <location>
        <begin position="349"/>
        <end position="370"/>
    </location>
</feature>
<evidence type="ECO:0000256" key="6">
    <source>
        <dbReference type="SAM" id="MobiDB-lite"/>
    </source>
</evidence>
<evidence type="ECO:0000256" key="4">
    <source>
        <dbReference type="ARBA" id="ARBA00022840"/>
    </source>
</evidence>
<feature type="region of interest" description="Disordered" evidence="6">
    <location>
        <begin position="330"/>
        <end position="374"/>
    </location>
</feature>
<evidence type="ECO:0000256" key="3">
    <source>
        <dbReference type="ARBA" id="ARBA00022777"/>
    </source>
</evidence>
<evidence type="ECO:0000313" key="8">
    <source>
        <dbReference type="EMBL" id="TCD63706.1"/>
    </source>
</evidence>
<dbReference type="EMBL" id="RWJN01000280">
    <property type="protein sequence ID" value="TCD63706.1"/>
    <property type="molecule type" value="Genomic_DNA"/>
</dbReference>
<sequence>MIPFSYCESILDTLSTPQAYSDHVNHCDEDCASFAQDFLVRLRLCLEEDVESLRLLSDVPAARAQHAVDLLDQAFLSQQTKTTHRIKTHRLLVKCAGAFKRSPSSLVLSGKSFQSMQAIGCGGFADVFRADFDGAKVAVKRLRVFLAMVESDRMISLQRFLHEALLWRGLDHPHVLPLLGIHEMLSPQDLCMVSPWVDQGNVCQVLDRWQNINLPRPVLIRRIFQWMHESASGLSYLHREGIVHGDLRGANMLIGSGNKLMLSDFGLAVFAESTSHAYGSMREGNIQWLAPELVDYSKDKPQRPTKATDVFSLSRAYVELCTAKSPYPGLSSPQASNEGAECRQEKEWVTTSSGTEWVTASSGTEWLTSSSEKESATNLPAVIDAVNVSGDQ</sequence>
<dbReference type="InterPro" id="IPR011009">
    <property type="entry name" value="Kinase-like_dom_sf"/>
</dbReference>
<dbReference type="STRING" id="92696.A0A4R0RAC2"/>
<dbReference type="InterPro" id="IPR001245">
    <property type="entry name" value="Ser-Thr/Tyr_kinase_cat_dom"/>
</dbReference>
<reference evidence="8 9" key="1">
    <citation type="submission" date="2018-11" db="EMBL/GenBank/DDBJ databases">
        <title>Genome assembly of Steccherinum ochraceum LE-BIN_3174, the white-rot fungus of the Steccherinaceae family (The Residual Polyporoid clade, Polyporales, Basidiomycota).</title>
        <authorList>
            <person name="Fedorova T.V."/>
            <person name="Glazunova O.A."/>
            <person name="Landesman E.O."/>
            <person name="Moiseenko K.V."/>
            <person name="Psurtseva N.V."/>
            <person name="Savinova O.S."/>
            <person name="Shakhova N.V."/>
            <person name="Tyazhelova T.V."/>
            <person name="Vasina D.V."/>
        </authorList>
    </citation>
    <scope>NUCLEOTIDE SEQUENCE [LARGE SCALE GENOMIC DNA]</scope>
    <source>
        <strain evidence="8 9">LE-BIN_3174</strain>
    </source>
</reference>
<gene>
    <name evidence="8" type="ORF">EIP91_005077</name>
</gene>
<keyword evidence="1" id="KW-0808">Transferase</keyword>
<evidence type="ECO:0000256" key="5">
    <source>
        <dbReference type="PROSITE-ProRule" id="PRU10141"/>
    </source>
</evidence>
<dbReference type="AlphaFoldDB" id="A0A4R0RAC2"/>
<keyword evidence="2 5" id="KW-0547">Nucleotide-binding</keyword>
<dbReference type="Gene3D" id="1.10.510.10">
    <property type="entry name" value="Transferase(Phosphotransferase) domain 1"/>
    <property type="match status" value="1"/>
</dbReference>
<dbReference type="InterPro" id="IPR008266">
    <property type="entry name" value="Tyr_kinase_AS"/>
</dbReference>
<dbReference type="PROSITE" id="PS00109">
    <property type="entry name" value="PROTEIN_KINASE_TYR"/>
    <property type="match status" value="1"/>
</dbReference>
<evidence type="ECO:0000259" key="7">
    <source>
        <dbReference type="PROSITE" id="PS50011"/>
    </source>
</evidence>
<comment type="caution">
    <text evidence="8">The sequence shown here is derived from an EMBL/GenBank/DDBJ whole genome shotgun (WGS) entry which is preliminary data.</text>
</comment>
<organism evidence="8 9">
    <name type="scientific">Steccherinum ochraceum</name>
    <dbReference type="NCBI Taxonomy" id="92696"/>
    <lineage>
        <taxon>Eukaryota</taxon>
        <taxon>Fungi</taxon>
        <taxon>Dikarya</taxon>
        <taxon>Basidiomycota</taxon>
        <taxon>Agaricomycotina</taxon>
        <taxon>Agaricomycetes</taxon>
        <taxon>Polyporales</taxon>
        <taxon>Steccherinaceae</taxon>
        <taxon>Steccherinum</taxon>
    </lineage>
</organism>
<dbReference type="PANTHER" id="PTHR44329">
    <property type="entry name" value="SERINE/THREONINE-PROTEIN KINASE TNNI3K-RELATED"/>
    <property type="match status" value="1"/>
</dbReference>
<dbReference type="Pfam" id="PF07714">
    <property type="entry name" value="PK_Tyr_Ser-Thr"/>
    <property type="match status" value="1"/>
</dbReference>
<dbReference type="PROSITE" id="PS00107">
    <property type="entry name" value="PROTEIN_KINASE_ATP"/>
    <property type="match status" value="1"/>
</dbReference>
<dbReference type="InterPro" id="IPR000719">
    <property type="entry name" value="Prot_kinase_dom"/>
</dbReference>
<dbReference type="OrthoDB" id="2804215at2759"/>
<dbReference type="InterPro" id="IPR017441">
    <property type="entry name" value="Protein_kinase_ATP_BS"/>
</dbReference>
<dbReference type="InterPro" id="IPR051681">
    <property type="entry name" value="Ser/Thr_Kinases-Pseudokinases"/>
</dbReference>
<dbReference type="GO" id="GO:0005524">
    <property type="term" value="F:ATP binding"/>
    <property type="evidence" value="ECO:0007669"/>
    <property type="project" value="UniProtKB-UniRule"/>
</dbReference>
<evidence type="ECO:0000256" key="1">
    <source>
        <dbReference type="ARBA" id="ARBA00022679"/>
    </source>
</evidence>
<feature type="binding site" evidence="5">
    <location>
        <position position="140"/>
    </location>
    <ligand>
        <name>ATP</name>
        <dbReference type="ChEBI" id="CHEBI:30616"/>
    </ligand>
</feature>
<keyword evidence="3" id="KW-0418">Kinase</keyword>
<feature type="domain" description="Protein kinase" evidence="7">
    <location>
        <begin position="113"/>
        <end position="392"/>
    </location>
</feature>
<dbReference type="Proteomes" id="UP000292702">
    <property type="component" value="Unassembled WGS sequence"/>
</dbReference>
<proteinExistence type="predicted"/>